<dbReference type="Gene3D" id="3.40.1440.10">
    <property type="entry name" value="GIY-YIG endonuclease"/>
    <property type="match status" value="1"/>
</dbReference>
<dbReference type="InterPro" id="IPR035901">
    <property type="entry name" value="GIY-YIG_endonuc_sf"/>
</dbReference>
<evidence type="ECO:0000313" key="2">
    <source>
        <dbReference type="Proteomes" id="UP000644548"/>
    </source>
</evidence>
<keyword evidence="2" id="KW-1185">Reference proteome</keyword>
<sequence length="111" mass="12693">MWSHQSIGVLMKHTPRPGIYRVRHVVSGRSLIGGSVDAPAYLNRVRFELQLGSHRTPALQRDWTQDGEAAFAFEVLDDLKPDLAGRVDSHDLEELLALWLERLDLPPHQRY</sequence>
<comment type="caution">
    <text evidence="1">The sequence shown here is derived from an EMBL/GenBank/DDBJ whole genome shotgun (WGS) entry which is preliminary data.</text>
</comment>
<reference evidence="2" key="1">
    <citation type="journal article" date="2019" name="Int. J. Syst. Evol. Microbiol.">
        <title>The Global Catalogue of Microorganisms (GCM) 10K type strain sequencing project: providing services to taxonomists for standard genome sequencing and annotation.</title>
        <authorList>
            <consortium name="The Broad Institute Genomics Platform"/>
            <consortium name="The Broad Institute Genome Sequencing Center for Infectious Disease"/>
            <person name="Wu L."/>
            <person name="Ma J."/>
        </authorList>
    </citation>
    <scope>NUCLEOTIDE SEQUENCE [LARGE SCALE GENOMIC DNA]</scope>
    <source>
        <strain evidence="2">JCM 31405</strain>
    </source>
</reference>
<protein>
    <recommendedName>
        <fullName evidence="3">GIY-YIG nuclease family protein</fullName>
    </recommendedName>
</protein>
<evidence type="ECO:0008006" key="3">
    <source>
        <dbReference type="Google" id="ProtNLM"/>
    </source>
</evidence>
<name>A0ABQ2S8J6_9DEIO</name>
<evidence type="ECO:0000313" key="1">
    <source>
        <dbReference type="EMBL" id="GGS08208.1"/>
    </source>
</evidence>
<dbReference type="Proteomes" id="UP000644548">
    <property type="component" value="Unassembled WGS sequence"/>
</dbReference>
<proteinExistence type="predicted"/>
<gene>
    <name evidence="1" type="ORF">GCM10008960_38310</name>
</gene>
<dbReference type="EMBL" id="BMQN01000021">
    <property type="protein sequence ID" value="GGS08208.1"/>
    <property type="molecule type" value="Genomic_DNA"/>
</dbReference>
<organism evidence="1 2">
    <name type="scientific">Deinococcus sedimenti</name>
    <dbReference type="NCBI Taxonomy" id="1867090"/>
    <lineage>
        <taxon>Bacteria</taxon>
        <taxon>Thermotogati</taxon>
        <taxon>Deinococcota</taxon>
        <taxon>Deinococci</taxon>
        <taxon>Deinococcales</taxon>
        <taxon>Deinococcaceae</taxon>
        <taxon>Deinococcus</taxon>
    </lineage>
</organism>
<dbReference type="CDD" id="cd10451">
    <property type="entry name" value="GIY-YIG_LuxR_like"/>
    <property type="match status" value="1"/>
</dbReference>
<accession>A0ABQ2S8J6</accession>